<dbReference type="PANTHER" id="PTHR31446">
    <property type="entry name" value="ACID PHOSPHATASE/VANADIUM-DEPENDENT HALOPEROXIDASE-RELATED PROTEIN"/>
    <property type="match status" value="1"/>
</dbReference>
<keyword evidence="1" id="KW-1133">Transmembrane helix</keyword>
<keyword evidence="3" id="KW-1185">Reference proteome</keyword>
<dbReference type="Pfam" id="PF02681">
    <property type="entry name" value="DUF212"/>
    <property type="match status" value="1"/>
</dbReference>
<accession>A0A3D8P0W5</accession>
<dbReference type="AlphaFoldDB" id="A0A3D8P0W5"/>
<comment type="caution">
    <text evidence="2">The sequence shown here is derived from an EMBL/GenBank/DDBJ whole genome shotgun (WGS) entry which is preliminary data.</text>
</comment>
<evidence type="ECO:0000256" key="1">
    <source>
        <dbReference type="SAM" id="Phobius"/>
    </source>
</evidence>
<dbReference type="RefSeq" id="WP_115793436.1">
    <property type="nucleotide sequence ID" value="NZ_QSLN01000031.1"/>
</dbReference>
<proteinExistence type="predicted"/>
<name>A0A3D8P0W5_9THEO</name>
<gene>
    <name evidence="2" type="ORF">DXX99_10530</name>
</gene>
<keyword evidence="1" id="KW-0472">Membrane</keyword>
<dbReference type="Proteomes" id="UP000256329">
    <property type="component" value="Unassembled WGS sequence"/>
</dbReference>
<reference evidence="2 3" key="1">
    <citation type="submission" date="2018-08" db="EMBL/GenBank/DDBJ databases">
        <title>Form III RuBisCO-mediated autotrophy in Thermodesulfobium bacteria.</title>
        <authorList>
            <person name="Toshchakov S.V."/>
            <person name="Kublanov I.V."/>
            <person name="Frolov E."/>
            <person name="Bonch-Osmolovskaya E.A."/>
            <person name="Tourova T.P."/>
            <person name="Chernych N.A."/>
            <person name="Lebedinsky A.V."/>
        </authorList>
    </citation>
    <scope>NUCLEOTIDE SEQUENCE [LARGE SCALE GENOMIC DNA]</scope>
    <source>
        <strain evidence="2 3">SR</strain>
    </source>
</reference>
<dbReference type="InterPro" id="IPR003832">
    <property type="entry name" value="DUF212"/>
</dbReference>
<evidence type="ECO:0000313" key="2">
    <source>
        <dbReference type="EMBL" id="RDV80724.1"/>
    </source>
</evidence>
<protein>
    <submittedName>
        <fullName evidence="2">Divergent PAP2 family protein</fullName>
    </submittedName>
</protein>
<feature type="transmembrane region" description="Helical" evidence="1">
    <location>
        <begin position="51"/>
        <end position="84"/>
    </location>
</feature>
<feature type="transmembrane region" description="Helical" evidence="1">
    <location>
        <begin position="130"/>
        <end position="152"/>
    </location>
</feature>
<evidence type="ECO:0000313" key="3">
    <source>
        <dbReference type="Proteomes" id="UP000256329"/>
    </source>
</evidence>
<keyword evidence="1" id="KW-0812">Transmembrane</keyword>
<dbReference type="OrthoDB" id="9792681at2"/>
<sequence>MLRYWFLAHKLVLAPLAACWVTQGIKSFIAWRRERRWSWEWLYADGGMPSAHSAMVSALAVAVGLCLGFDSAEFAMALVFALIVWHDAMGVRRLAGRHSRLLRELAEKEKMGQIEEELPKSPVGHTPQEVLVGAFIGAMVAFLLLGHSHFVWHLAKRWGTMVLHSRATF</sequence>
<organism evidence="2 3">
    <name type="scientific">Ammonifex thiophilus</name>
    <dbReference type="NCBI Taxonomy" id="444093"/>
    <lineage>
        <taxon>Bacteria</taxon>
        <taxon>Bacillati</taxon>
        <taxon>Bacillota</taxon>
        <taxon>Clostridia</taxon>
        <taxon>Thermoanaerobacterales</taxon>
        <taxon>Thermoanaerobacteraceae</taxon>
        <taxon>Ammonifex</taxon>
    </lineage>
</organism>
<dbReference type="PANTHER" id="PTHR31446:SF29">
    <property type="entry name" value="ACID PHOSPHATASE_VANADIUM-DEPENDENT HALOPEROXIDASE-RELATED PROTEIN"/>
    <property type="match status" value="1"/>
</dbReference>
<dbReference type="EMBL" id="QSLN01000031">
    <property type="protein sequence ID" value="RDV80724.1"/>
    <property type="molecule type" value="Genomic_DNA"/>
</dbReference>